<proteinExistence type="predicted"/>
<dbReference type="InterPro" id="IPR014161">
    <property type="entry name" value="Tol-Pal_TolA"/>
</dbReference>
<dbReference type="Proteomes" id="UP000469927">
    <property type="component" value="Unassembled WGS sequence"/>
</dbReference>
<dbReference type="OrthoDB" id="6545508at2"/>
<keyword evidence="5" id="KW-1185">Reference proteome</keyword>
<feature type="chain" id="PRO_5015642823" evidence="1">
    <location>
        <begin position="21"/>
        <end position="134"/>
    </location>
</feature>
<dbReference type="Proteomes" id="UP000244378">
    <property type="component" value="Unassembled WGS sequence"/>
</dbReference>
<dbReference type="Gene3D" id="3.30.1150.10">
    <property type="match status" value="1"/>
</dbReference>
<name>A0A2T7B0G4_9ENTR</name>
<evidence type="ECO:0000256" key="1">
    <source>
        <dbReference type="SAM" id="SignalP"/>
    </source>
</evidence>
<evidence type="ECO:0000313" key="3">
    <source>
        <dbReference type="EMBL" id="PUX18480.1"/>
    </source>
</evidence>
<dbReference type="SUPFAM" id="SSF74653">
    <property type="entry name" value="TolA/TonB C-terminal domain"/>
    <property type="match status" value="1"/>
</dbReference>
<accession>A0A2T7B0G4</accession>
<comment type="caution">
    <text evidence="3">The sequence shown here is derived from an EMBL/GenBank/DDBJ whole genome shotgun (WGS) entry which is preliminary data.</text>
</comment>
<dbReference type="EMBL" id="WAGD01000042">
    <property type="protein sequence ID" value="KAB0876202.1"/>
    <property type="molecule type" value="Genomic_DNA"/>
</dbReference>
<reference evidence="2 5" key="2">
    <citation type="submission" date="2019-08" db="EMBL/GenBank/DDBJ databases">
        <title>Prevalence, distribution, and phylogeny of type two toxin-antitoxin genes possessed by Cronobacter species where C. sakazakii homologs follow sequence type lineages.</title>
        <authorList>
            <person name="Finkelstein S."/>
            <person name="Negrete F."/>
            <person name="Jang H."/>
            <person name="Gopinath G.R."/>
            <person name="Tall B.D."/>
        </authorList>
    </citation>
    <scope>NUCLEOTIDE SEQUENCE [LARGE SCALE GENOMIC DNA]</scope>
    <source>
        <strain evidence="2 5">MOD1_GK1257</strain>
    </source>
</reference>
<feature type="signal peptide" evidence="1">
    <location>
        <begin position="1"/>
        <end position="20"/>
    </location>
</feature>
<gene>
    <name evidence="3" type="ORF">AUN14_00715</name>
    <name evidence="2" type="ORF">FZI19_14090</name>
</gene>
<sequence length="134" mass="14562">MKKCLLVMLMIAGVAGCAPLAPDGCKKTRALDPCIYKNSGRVSDKDIYGKQAAGIKTALDAALADPHAWNGKTCTVHLDFEKDGRLVNFIIKDGDQAYCQALKEAAGRATFPPFTHDRVYNDMGSARWDMQGQP</sequence>
<dbReference type="Pfam" id="PF06519">
    <property type="entry name" value="TolA"/>
    <property type="match status" value="1"/>
</dbReference>
<evidence type="ECO:0000313" key="4">
    <source>
        <dbReference type="Proteomes" id="UP000244378"/>
    </source>
</evidence>
<dbReference type="PROSITE" id="PS51257">
    <property type="entry name" value="PROKAR_LIPOPROTEIN"/>
    <property type="match status" value="1"/>
</dbReference>
<dbReference type="GO" id="GO:0016020">
    <property type="term" value="C:membrane"/>
    <property type="evidence" value="ECO:0007669"/>
    <property type="project" value="InterPro"/>
</dbReference>
<dbReference type="AlphaFoldDB" id="A0A2T7B0G4"/>
<reference evidence="3 4" key="1">
    <citation type="submission" date="2016-12" db="EMBL/GenBank/DDBJ databases">
        <title>Analysis of the Molecular Diversity Among Cronobacter Species Isolated from Filth Flies Using a Pan Genomic DNA Microarray.</title>
        <authorList>
            <person name="Pava-Ripoll M."/>
            <person name="Tall B."/>
            <person name="Farber J."/>
            <person name="Fanning S."/>
            <person name="Lehner A."/>
            <person name="Stephan R."/>
            <person name="Pagotto F."/>
            <person name="Iverson C."/>
            <person name="Ziobro G."/>
            <person name="Miller A."/>
            <person name="Pearson R."/>
            <person name="Yan Q."/>
            <person name="Kim M."/>
            <person name="Jeong S."/>
            <person name="Park J."/>
            <person name="Jun S."/>
            <person name="Choi H."/>
            <person name="Chung T."/>
            <person name="Yoo Y."/>
            <person name="Park E."/>
            <person name="Hwang S."/>
            <person name="Lee B."/>
            <person name="Sathyamoorthy V."/>
            <person name="Carter L."/>
            <person name="Mammel M."/>
            <person name="Jackson S."/>
            <person name="Kothary M."/>
            <person name="Patel I."/>
            <person name="Grim C."/>
            <person name="Gopinath G."/>
            <person name="Gangiredla J."/>
            <person name="Chase H."/>
        </authorList>
    </citation>
    <scope>NUCLEOTIDE SEQUENCE [LARGE SCALE GENOMIC DNA]</scope>
    <source>
        <strain evidence="3 4">MOD1-Md1s</strain>
    </source>
</reference>
<evidence type="ECO:0000313" key="2">
    <source>
        <dbReference type="EMBL" id="KAB0876202.1"/>
    </source>
</evidence>
<evidence type="ECO:0000313" key="5">
    <source>
        <dbReference type="Proteomes" id="UP000469927"/>
    </source>
</evidence>
<keyword evidence="1" id="KW-0732">Signal</keyword>
<dbReference type="GO" id="GO:0043213">
    <property type="term" value="P:bacteriocin transport"/>
    <property type="evidence" value="ECO:0007669"/>
    <property type="project" value="InterPro"/>
</dbReference>
<protein>
    <submittedName>
        <fullName evidence="3">TolA family protein</fullName>
    </submittedName>
</protein>
<dbReference type="RefSeq" id="WP_075192112.1">
    <property type="nucleotide sequence ID" value="NZ_JADKNN010000048.1"/>
</dbReference>
<dbReference type="EMBL" id="MSAE01000001">
    <property type="protein sequence ID" value="PUX18480.1"/>
    <property type="molecule type" value="Genomic_DNA"/>
</dbReference>
<organism evidence="3 4">
    <name type="scientific">Cronobacter muytjensii</name>
    <dbReference type="NCBI Taxonomy" id="413501"/>
    <lineage>
        <taxon>Bacteria</taxon>
        <taxon>Pseudomonadati</taxon>
        <taxon>Pseudomonadota</taxon>
        <taxon>Gammaproteobacteria</taxon>
        <taxon>Enterobacterales</taxon>
        <taxon>Enterobacteriaceae</taxon>
        <taxon>Cronobacter</taxon>
    </lineage>
</organism>
<dbReference type="GO" id="GO:0019534">
    <property type="term" value="F:toxin transmembrane transporter activity"/>
    <property type="evidence" value="ECO:0007669"/>
    <property type="project" value="InterPro"/>
</dbReference>